<dbReference type="AlphaFoldDB" id="A0AAU9VLX2"/>
<keyword evidence="2" id="KW-1185">Reference proteome</keyword>
<comment type="caution">
    <text evidence="1">The sequence shown here is derived from an EMBL/GenBank/DDBJ whole genome shotgun (WGS) entry which is preliminary data.</text>
</comment>
<gene>
    <name evidence="1" type="ORF">PMEA_00000440</name>
</gene>
<dbReference type="EMBL" id="CALNXJ010000001">
    <property type="protein sequence ID" value="CAH3031672.1"/>
    <property type="molecule type" value="Genomic_DNA"/>
</dbReference>
<reference evidence="1 2" key="1">
    <citation type="submission" date="2022-05" db="EMBL/GenBank/DDBJ databases">
        <authorList>
            <consortium name="Genoscope - CEA"/>
            <person name="William W."/>
        </authorList>
    </citation>
    <scope>NUCLEOTIDE SEQUENCE [LARGE SCALE GENOMIC DNA]</scope>
</reference>
<accession>A0AAU9VLX2</accession>
<organism evidence="1 2">
    <name type="scientific">Pocillopora meandrina</name>
    <dbReference type="NCBI Taxonomy" id="46732"/>
    <lineage>
        <taxon>Eukaryota</taxon>
        <taxon>Metazoa</taxon>
        <taxon>Cnidaria</taxon>
        <taxon>Anthozoa</taxon>
        <taxon>Hexacorallia</taxon>
        <taxon>Scleractinia</taxon>
        <taxon>Astrocoeniina</taxon>
        <taxon>Pocilloporidae</taxon>
        <taxon>Pocillopora</taxon>
    </lineage>
</organism>
<name>A0AAU9VLX2_9CNID</name>
<evidence type="ECO:0000313" key="1">
    <source>
        <dbReference type="EMBL" id="CAH3031672.1"/>
    </source>
</evidence>
<proteinExistence type="predicted"/>
<sequence>MICIVHFRYDIYCAFLYLHQINWKCSNSLRCGDFELLAAKQLKKTIRTVAMRYGIDIEEDTVAAHADNGECNVYPAGTVIKPPCEGVLSRSKNV</sequence>
<evidence type="ECO:0000313" key="2">
    <source>
        <dbReference type="Proteomes" id="UP001159428"/>
    </source>
</evidence>
<protein>
    <submittedName>
        <fullName evidence="1">Uncharacterized protein</fullName>
    </submittedName>
</protein>
<dbReference type="Proteomes" id="UP001159428">
    <property type="component" value="Unassembled WGS sequence"/>
</dbReference>